<keyword evidence="3" id="KW-0238">DNA-binding</keyword>
<dbReference type="Gene3D" id="3.40.190.290">
    <property type="match status" value="1"/>
</dbReference>
<feature type="domain" description="HTH lysR-type" evidence="6">
    <location>
        <begin position="2"/>
        <end position="59"/>
    </location>
</feature>
<dbReference type="PANTHER" id="PTHR30537:SF5">
    <property type="entry name" value="HTH-TYPE TRANSCRIPTIONAL ACTIVATOR TTDR-RELATED"/>
    <property type="match status" value="1"/>
</dbReference>
<dbReference type="EMBL" id="CAJZAF010000001">
    <property type="protein sequence ID" value="CAG9163508.1"/>
    <property type="molecule type" value="Genomic_DNA"/>
</dbReference>
<dbReference type="SUPFAM" id="SSF53850">
    <property type="entry name" value="Periplasmic binding protein-like II"/>
    <property type="match status" value="1"/>
</dbReference>
<protein>
    <submittedName>
        <fullName evidence="7">HTH-type transcriptional regulator DmlR</fullName>
    </submittedName>
</protein>
<proteinExistence type="inferred from homology"/>
<evidence type="ECO:0000313" key="8">
    <source>
        <dbReference type="Proteomes" id="UP000701702"/>
    </source>
</evidence>
<reference evidence="7 8" key="1">
    <citation type="submission" date="2021-08" db="EMBL/GenBank/DDBJ databases">
        <authorList>
            <person name="Peeters C."/>
        </authorList>
    </citation>
    <scope>NUCLEOTIDE SEQUENCE [LARGE SCALE GENOMIC DNA]</scope>
    <source>
        <strain evidence="7 8">LMG 23994</strain>
    </source>
</reference>
<dbReference type="Proteomes" id="UP000701702">
    <property type="component" value="Unassembled WGS sequence"/>
</dbReference>
<dbReference type="PANTHER" id="PTHR30537">
    <property type="entry name" value="HTH-TYPE TRANSCRIPTIONAL REGULATOR"/>
    <property type="match status" value="1"/>
</dbReference>
<accession>A0ABM8W8H7</accession>
<dbReference type="Pfam" id="PF00126">
    <property type="entry name" value="HTH_1"/>
    <property type="match status" value="1"/>
</dbReference>
<evidence type="ECO:0000256" key="1">
    <source>
        <dbReference type="ARBA" id="ARBA00009437"/>
    </source>
</evidence>
<name>A0ABM8W8H7_9BURK</name>
<feature type="region of interest" description="Disordered" evidence="5">
    <location>
        <begin position="303"/>
        <end position="340"/>
    </location>
</feature>
<evidence type="ECO:0000256" key="2">
    <source>
        <dbReference type="ARBA" id="ARBA00023015"/>
    </source>
</evidence>
<dbReference type="InterPro" id="IPR036388">
    <property type="entry name" value="WH-like_DNA-bd_sf"/>
</dbReference>
<comment type="caution">
    <text evidence="7">The sequence shown here is derived from an EMBL/GenBank/DDBJ whole genome shotgun (WGS) entry which is preliminary data.</text>
</comment>
<dbReference type="Pfam" id="PF03466">
    <property type="entry name" value="LysR_substrate"/>
    <property type="match status" value="1"/>
</dbReference>
<gene>
    <name evidence="7" type="primary">dmlR_1</name>
    <name evidence="7" type="ORF">LMG23994_00135</name>
</gene>
<organism evidence="7 8">
    <name type="scientific">Cupriavidus pinatubonensis</name>
    <dbReference type="NCBI Taxonomy" id="248026"/>
    <lineage>
        <taxon>Bacteria</taxon>
        <taxon>Pseudomonadati</taxon>
        <taxon>Pseudomonadota</taxon>
        <taxon>Betaproteobacteria</taxon>
        <taxon>Burkholderiales</taxon>
        <taxon>Burkholderiaceae</taxon>
        <taxon>Cupriavidus</taxon>
    </lineage>
</organism>
<dbReference type="Gene3D" id="1.10.10.10">
    <property type="entry name" value="Winged helix-like DNA-binding domain superfamily/Winged helix DNA-binding domain"/>
    <property type="match status" value="1"/>
</dbReference>
<keyword evidence="2" id="KW-0805">Transcription regulation</keyword>
<dbReference type="SUPFAM" id="SSF46785">
    <property type="entry name" value="Winged helix' DNA-binding domain"/>
    <property type="match status" value="1"/>
</dbReference>
<dbReference type="InterPro" id="IPR000847">
    <property type="entry name" value="LysR_HTH_N"/>
</dbReference>
<comment type="similarity">
    <text evidence="1">Belongs to the LysR transcriptional regulatory family.</text>
</comment>
<keyword evidence="4" id="KW-0804">Transcription</keyword>
<dbReference type="InterPro" id="IPR058163">
    <property type="entry name" value="LysR-type_TF_proteobact-type"/>
</dbReference>
<dbReference type="CDD" id="cd08422">
    <property type="entry name" value="PBP2_CrgA_like"/>
    <property type="match status" value="1"/>
</dbReference>
<dbReference type="InterPro" id="IPR005119">
    <property type="entry name" value="LysR_subst-bd"/>
</dbReference>
<dbReference type="InterPro" id="IPR036390">
    <property type="entry name" value="WH_DNA-bd_sf"/>
</dbReference>
<dbReference type="RefSeq" id="WP_223998818.1">
    <property type="nucleotide sequence ID" value="NZ_CAJZAF010000001.1"/>
</dbReference>
<evidence type="ECO:0000313" key="7">
    <source>
        <dbReference type="EMBL" id="CAG9163508.1"/>
    </source>
</evidence>
<keyword evidence="8" id="KW-1185">Reference proteome</keyword>
<sequence>MIKLEGVASFVAVVEAGSISEAARRLNLSKSVVSERLAELEKALGANLLRRTTRRLTLTEDGTSFLERATRILGEVKAASTDLAERRGSLAGPLHVSAPVTFGRLHLGPALYPFLAQHPELELTLDLDDRRVDAAADSYDAVVRHGPMDNSRLVAWQLAPSWRVLVASPGYIAQMGMPANLEALRQHRGIFYVNRGVADWRLQGSEGSEIVRTAVALRVNNGDMMRDAAEAGLGVALLPTFIAGDSIRRGTLTAIDIGLHAAPESIYIAHPEGQRVSARLRAFADCLRAAIGSPPYWDSWMGSADPAADLTPQPSPHTPAPRQAVSRYQGDPAGFPRRAG</sequence>
<dbReference type="PROSITE" id="PS50931">
    <property type="entry name" value="HTH_LYSR"/>
    <property type="match status" value="1"/>
</dbReference>
<evidence type="ECO:0000256" key="5">
    <source>
        <dbReference type="SAM" id="MobiDB-lite"/>
    </source>
</evidence>
<evidence type="ECO:0000259" key="6">
    <source>
        <dbReference type="PROSITE" id="PS50931"/>
    </source>
</evidence>
<evidence type="ECO:0000256" key="3">
    <source>
        <dbReference type="ARBA" id="ARBA00023125"/>
    </source>
</evidence>
<evidence type="ECO:0000256" key="4">
    <source>
        <dbReference type="ARBA" id="ARBA00023163"/>
    </source>
</evidence>